<dbReference type="PIRSF" id="PIRSF006630">
    <property type="entry name" value="NADS_GAT"/>
    <property type="match status" value="1"/>
</dbReference>
<dbReference type="PATRIC" id="fig|926550.5.peg.4037"/>
<dbReference type="SUPFAM" id="SSF56317">
    <property type="entry name" value="Carbon-nitrogen hydrolase"/>
    <property type="match status" value="1"/>
</dbReference>
<dbReference type="STRING" id="926550.CLDAP_37520"/>
<accession>I0I954</accession>
<dbReference type="GO" id="GO:0003952">
    <property type="term" value="F:NAD+ synthase (glutamine-hydrolyzing) activity"/>
    <property type="evidence" value="ECO:0007669"/>
    <property type="project" value="UniProtKB-UniRule"/>
</dbReference>
<dbReference type="RefSeq" id="WP_014435015.1">
    <property type="nucleotide sequence ID" value="NC_017079.1"/>
</dbReference>
<reference evidence="11 12" key="1">
    <citation type="submission" date="2012-02" db="EMBL/GenBank/DDBJ databases">
        <title>Complete genome sequence of Caldilinea aerophila DSM 14535 (= NBRC 102666).</title>
        <authorList>
            <person name="Oguchi A."/>
            <person name="Hosoyama A."/>
            <person name="Sekine M."/>
            <person name="Fukai R."/>
            <person name="Kato Y."/>
            <person name="Nakamura S."/>
            <person name="Hanada S."/>
            <person name="Yamazaki S."/>
            <person name="Fujita N."/>
        </authorList>
    </citation>
    <scope>NUCLEOTIDE SEQUENCE [LARGE SCALE GENOMIC DNA]</scope>
    <source>
        <strain evidence="12">DSM 14535 / JCM 11387 / NBRC 104270 / STL-6-O1</strain>
    </source>
</reference>
<feature type="active site" description="Proton acceptor; for glutaminase activity" evidence="7">
    <location>
        <position position="56"/>
    </location>
</feature>
<evidence type="ECO:0000256" key="9">
    <source>
        <dbReference type="RuleBase" id="RU003811"/>
    </source>
</evidence>
<comment type="similarity">
    <text evidence="9">Belongs to the NAD synthetase family.</text>
</comment>
<evidence type="ECO:0000256" key="4">
    <source>
        <dbReference type="ARBA" id="ARBA00022741"/>
    </source>
</evidence>
<dbReference type="SUPFAM" id="SSF52402">
    <property type="entry name" value="Adenine nucleotide alpha hydrolases-like"/>
    <property type="match status" value="1"/>
</dbReference>
<evidence type="ECO:0000256" key="8">
    <source>
        <dbReference type="PIRNR" id="PIRNR006630"/>
    </source>
</evidence>
<evidence type="ECO:0000256" key="2">
    <source>
        <dbReference type="ARBA" id="ARBA00007145"/>
    </source>
</evidence>
<dbReference type="CDD" id="cd00553">
    <property type="entry name" value="NAD_synthase"/>
    <property type="match status" value="1"/>
</dbReference>
<dbReference type="HAMAP" id="MF_02090">
    <property type="entry name" value="NadE_glutamine_dep"/>
    <property type="match status" value="1"/>
</dbReference>
<evidence type="ECO:0000256" key="3">
    <source>
        <dbReference type="ARBA" id="ARBA00022598"/>
    </source>
</evidence>
<dbReference type="Pfam" id="PF00795">
    <property type="entry name" value="CN_hydrolase"/>
    <property type="match status" value="1"/>
</dbReference>
<comment type="similarity">
    <text evidence="2 7 8">In the C-terminal section; belongs to the NAD synthetase family.</text>
</comment>
<evidence type="ECO:0000313" key="11">
    <source>
        <dbReference type="EMBL" id="BAM01792.1"/>
    </source>
</evidence>
<dbReference type="EC" id="6.3.5.1" evidence="7 8"/>
<dbReference type="Gene3D" id="3.60.110.10">
    <property type="entry name" value="Carbon-nitrogen hydrolase"/>
    <property type="match status" value="1"/>
</dbReference>
<dbReference type="NCBIfam" id="NF002730">
    <property type="entry name" value="PRK02628.1"/>
    <property type="match status" value="1"/>
</dbReference>
<keyword evidence="4 7" id="KW-0547">Nucleotide-binding</keyword>
<comment type="function">
    <text evidence="7">Catalyzes the ATP-dependent amidation of deamido-NAD to form NAD. Uses L-glutamine as a nitrogen source.</text>
</comment>
<keyword evidence="3 7" id="KW-0436">Ligase</keyword>
<keyword evidence="12" id="KW-1185">Reference proteome</keyword>
<dbReference type="GO" id="GO:0005737">
    <property type="term" value="C:cytoplasm"/>
    <property type="evidence" value="ECO:0007669"/>
    <property type="project" value="InterPro"/>
</dbReference>
<dbReference type="HOGENOM" id="CLU_025662_0_0_0"/>
<evidence type="ECO:0000259" key="10">
    <source>
        <dbReference type="PROSITE" id="PS50263"/>
    </source>
</evidence>
<dbReference type="OrthoDB" id="9803818at2"/>
<dbReference type="PANTHER" id="PTHR23090:SF9">
    <property type="entry name" value="GLUTAMINE-DEPENDENT NAD(+) SYNTHETASE"/>
    <property type="match status" value="1"/>
</dbReference>
<dbReference type="InterPro" id="IPR041856">
    <property type="entry name" value="NAD+_synth_C"/>
</dbReference>
<feature type="active site" description="For glutaminase activity" evidence="7">
    <location>
        <position position="125"/>
    </location>
</feature>
<dbReference type="eggNOG" id="COG0388">
    <property type="taxonomic scope" value="Bacteria"/>
</dbReference>
<name>I0I954_CALAS</name>
<feature type="binding site" evidence="7">
    <location>
        <position position="616"/>
    </location>
    <ligand>
        <name>deamido-NAD(+)</name>
        <dbReference type="ChEBI" id="CHEBI:58437"/>
        <note>ligand shared between two neighboring subunits</note>
    </ligand>
</feature>
<feature type="binding site" evidence="7">
    <location>
        <position position="478"/>
    </location>
    <ligand>
        <name>ATP</name>
        <dbReference type="ChEBI" id="CHEBI:30616"/>
    </ligand>
</feature>
<evidence type="ECO:0000256" key="7">
    <source>
        <dbReference type="HAMAP-Rule" id="MF_02090"/>
    </source>
</evidence>
<feature type="binding site" evidence="7">
    <location>
        <position position="454"/>
    </location>
    <ligand>
        <name>deamido-NAD(+)</name>
        <dbReference type="ChEBI" id="CHEBI:58437"/>
        <note>ligand shared between two neighboring subunits</note>
    </ligand>
</feature>
<dbReference type="InterPro" id="IPR003010">
    <property type="entry name" value="C-N_Hydrolase"/>
</dbReference>
<evidence type="ECO:0000256" key="5">
    <source>
        <dbReference type="ARBA" id="ARBA00022840"/>
    </source>
</evidence>
<dbReference type="Pfam" id="PF02540">
    <property type="entry name" value="NAD_synthase"/>
    <property type="match status" value="1"/>
</dbReference>
<dbReference type="Gene3D" id="3.40.50.620">
    <property type="entry name" value="HUPs"/>
    <property type="match status" value="1"/>
</dbReference>
<feature type="binding site" evidence="7">
    <location>
        <position position="483"/>
    </location>
    <ligand>
        <name>deamido-NAD(+)</name>
        <dbReference type="ChEBI" id="CHEBI:58437"/>
        <note>ligand shared between two neighboring subunits</note>
    </ligand>
</feature>
<feature type="binding site" evidence="7">
    <location>
        <position position="208"/>
    </location>
    <ligand>
        <name>L-glutamine</name>
        <dbReference type="ChEBI" id="CHEBI:58359"/>
    </ligand>
</feature>
<feature type="active site" description="Nucleophile; for glutaminase activity" evidence="7">
    <location>
        <position position="181"/>
    </location>
</feature>
<dbReference type="GO" id="GO:0008795">
    <property type="term" value="F:NAD+ synthase activity"/>
    <property type="evidence" value="ECO:0007669"/>
    <property type="project" value="UniProtKB-UniRule"/>
</dbReference>
<feature type="domain" description="CN hydrolase" evidence="10">
    <location>
        <begin position="16"/>
        <end position="281"/>
    </location>
</feature>
<sequence length="660" mass="72864">MDHLNRLFVRRSLGYMRVASISPALRVADVDYNVDQIALALKQAQAQGVQLAIFPELCITAYSCADLFYQRRLLDAAIEGLRRVAEESARLSISCVVGLPVLVRGRLYNCAALVSAGRIVGIVPKTYLPTTGEFYEQRWFTPGDRSLPPTLELAGQPVALGTDLLFVAEEMPACVVGIEICEDLWAVEPPSGRLALAGATLLVNPSASNELLGKADYRRDLVRQQSARCLAAYLYAGAGNGESTTDVVYGGHCLIAENGQLLAESERFQLDTQMIVADVDIERLEHERLKNSPFSQASNVAGLRCIPFSLALTEQPAAPLVNRPLSRTPFVPADPARRAEHCREIFNIQTMGLVKRLHHTGASRVTLGISGGLDSTLALLVCVRAFDRLGLNRTDIMAITMPGFGTTVRTRNNAERLAQELGVTLRTIPIAASVRQHFQDIGHDEAVHDVTYENAQARERTQILMDVANQIGGLVVGTGDLSEAALGWMTFNGDHMSMYHVNAGVPKTLVRYLVSWCAEEVFTGAIADVLRDIVETPITPELLPLKENEQLAQKTEETIGPYELHDFFLFQVVRHQFAPLKVFFLARQVFAGVYDDKTILHWLEVFYRRFFAQQFKRSSMPDGPKVGSVALSPRGDWRMPSDASSALWTAQLAWLSERIS</sequence>
<evidence type="ECO:0000256" key="1">
    <source>
        <dbReference type="ARBA" id="ARBA00005188"/>
    </source>
</evidence>
<keyword evidence="5 7" id="KW-0067">ATP-binding</keyword>
<feature type="binding site" evidence="7">
    <location>
        <position position="214"/>
    </location>
    <ligand>
        <name>L-glutamine</name>
        <dbReference type="ChEBI" id="CHEBI:58359"/>
    </ligand>
</feature>
<dbReference type="UniPathway" id="UPA00253">
    <property type="reaction ID" value="UER00334"/>
</dbReference>
<protein>
    <recommendedName>
        <fullName evidence="7 8">Glutamine-dependent NAD(+) synthetase</fullName>
        <ecNumber evidence="7 8">6.3.5.1</ecNumber>
    </recommendedName>
    <alternativeName>
        <fullName evidence="7 8">NAD(+) synthase [glutamine-hydrolyzing]</fullName>
    </alternativeName>
</protein>
<dbReference type="GO" id="GO:0009435">
    <property type="term" value="P:NAD+ biosynthetic process"/>
    <property type="evidence" value="ECO:0007669"/>
    <property type="project" value="UniProtKB-UniRule"/>
</dbReference>
<dbReference type="InterPro" id="IPR036526">
    <property type="entry name" value="C-N_Hydrolase_sf"/>
</dbReference>
<dbReference type="InterPro" id="IPR014445">
    <property type="entry name" value="Gln-dep_NAD_synthase"/>
</dbReference>
<dbReference type="GO" id="GO:0004359">
    <property type="term" value="F:glutaminase activity"/>
    <property type="evidence" value="ECO:0007669"/>
    <property type="project" value="InterPro"/>
</dbReference>
<dbReference type="eggNOG" id="COG0171">
    <property type="taxonomic scope" value="Bacteria"/>
</dbReference>
<organism evidence="11 12">
    <name type="scientific">Caldilinea aerophila (strain DSM 14535 / JCM 11387 / NBRC 104270 / STL-6-O1)</name>
    <dbReference type="NCBI Taxonomy" id="926550"/>
    <lineage>
        <taxon>Bacteria</taxon>
        <taxon>Bacillati</taxon>
        <taxon>Chloroflexota</taxon>
        <taxon>Caldilineae</taxon>
        <taxon>Caldilineales</taxon>
        <taxon>Caldilineaceae</taxon>
        <taxon>Caldilinea</taxon>
    </lineage>
</organism>
<comment type="catalytic activity">
    <reaction evidence="7 8">
        <text>deamido-NAD(+) + L-glutamine + ATP + H2O = L-glutamate + AMP + diphosphate + NAD(+) + H(+)</text>
        <dbReference type="Rhea" id="RHEA:24384"/>
        <dbReference type="ChEBI" id="CHEBI:15377"/>
        <dbReference type="ChEBI" id="CHEBI:15378"/>
        <dbReference type="ChEBI" id="CHEBI:29985"/>
        <dbReference type="ChEBI" id="CHEBI:30616"/>
        <dbReference type="ChEBI" id="CHEBI:33019"/>
        <dbReference type="ChEBI" id="CHEBI:57540"/>
        <dbReference type="ChEBI" id="CHEBI:58359"/>
        <dbReference type="ChEBI" id="CHEBI:58437"/>
        <dbReference type="ChEBI" id="CHEBI:456215"/>
        <dbReference type="EC" id="6.3.5.1"/>
    </reaction>
</comment>
<feature type="binding site" evidence="7">
    <location>
        <begin position="488"/>
        <end position="491"/>
    </location>
    <ligand>
        <name>deamido-NAD(+)</name>
        <dbReference type="ChEBI" id="CHEBI:58437"/>
        <note>ligand shared between two neighboring subunits</note>
    </ligand>
</feature>
<dbReference type="InterPro" id="IPR003694">
    <property type="entry name" value="NAD_synthase"/>
</dbReference>
<dbReference type="Proteomes" id="UP000007880">
    <property type="component" value="Chromosome"/>
</dbReference>
<dbReference type="EMBL" id="AP012337">
    <property type="protein sequence ID" value="BAM01792.1"/>
    <property type="molecule type" value="Genomic_DNA"/>
</dbReference>
<gene>
    <name evidence="7" type="primary">nadE</name>
    <name evidence="11" type="ordered locus">CLDAP_37520</name>
</gene>
<evidence type="ECO:0000256" key="6">
    <source>
        <dbReference type="ARBA" id="ARBA00023027"/>
    </source>
</evidence>
<evidence type="ECO:0000313" key="12">
    <source>
        <dbReference type="Proteomes" id="UP000007880"/>
    </source>
</evidence>
<dbReference type="InterPro" id="IPR014729">
    <property type="entry name" value="Rossmann-like_a/b/a_fold"/>
</dbReference>
<dbReference type="GO" id="GO:0005524">
    <property type="term" value="F:ATP binding"/>
    <property type="evidence" value="ECO:0007669"/>
    <property type="project" value="UniProtKB-UniRule"/>
</dbReference>
<dbReference type="PROSITE" id="PS50263">
    <property type="entry name" value="CN_HYDROLASE"/>
    <property type="match status" value="1"/>
</dbReference>
<feature type="binding site" evidence="7">
    <location>
        <begin position="368"/>
        <end position="375"/>
    </location>
    <ligand>
        <name>ATP</name>
        <dbReference type="ChEBI" id="CHEBI:30616"/>
    </ligand>
</feature>
<dbReference type="NCBIfam" id="TIGR00552">
    <property type="entry name" value="nadE"/>
    <property type="match status" value="1"/>
</dbReference>
<dbReference type="InterPro" id="IPR022310">
    <property type="entry name" value="NAD/GMP_synthase"/>
</dbReference>
<keyword evidence="6 7" id="KW-0520">NAD</keyword>
<dbReference type="CDD" id="cd07570">
    <property type="entry name" value="GAT_Gln-NAD-synth"/>
    <property type="match status" value="1"/>
</dbReference>
<dbReference type="AlphaFoldDB" id="I0I954"/>
<dbReference type="PANTHER" id="PTHR23090">
    <property type="entry name" value="NH 3 /GLUTAMINE-DEPENDENT NAD + SYNTHETASE"/>
    <property type="match status" value="1"/>
</dbReference>
<comment type="pathway">
    <text evidence="1 7 8">Cofactor biosynthesis; NAD(+) biosynthesis; NAD(+) from deamido-NAD(+) (L-Gln route): step 1/1.</text>
</comment>
<proteinExistence type="inferred from homology"/>
<dbReference type="KEGG" id="cap:CLDAP_37520"/>
<comment type="caution">
    <text evidence="7">Lacks conserved residue(s) required for the propagation of feature annotation.</text>
</comment>
<dbReference type="Gene3D" id="1.10.10.1140">
    <property type="entry name" value="Glutamine-dependent NAD+ synthetase, C-terminal domain"/>
    <property type="match status" value="1"/>
</dbReference>